<comment type="similarity">
    <text evidence="1 13 14">Belongs to the ATPase B chain family.</text>
</comment>
<evidence type="ECO:0000256" key="5">
    <source>
        <dbReference type="ARBA" id="ARBA00022692"/>
    </source>
</evidence>
<dbReference type="Gene3D" id="6.10.250.1580">
    <property type="match status" value="1"/>
</dbReference>
<dbReference type="HAMAP" id="MF_01398">
    <property type="entry name" value="ATP_synth_b_bprime"/>
    <property type="match status" value="1"/>
</dbReference>
<dbReference type="InterPro" id="IPR050059">
    <property type="entry name" value="ATP_synthase_B_chain"/>
</dbReference>
<keyword evidence="9 13" id="KW-0472">Membrane</keyword>
<dbReference type="EMBL" id="MGEP01000055">
    <property type="protein sequence ID" value="OGL85990.1"/>
    <property type="molecule type" value="Genomic_DNA"/>
</dbReference>
<evidence type="ECO:0000256" key="13">
    <source>
        <dbReference type="HAMAP-Rule" id="MF_01398"/>
    </source>
</evidence>
<evidence type="ECO:0000256" key="2">
    <source>
        <dbReference type="ARBA" id="ARBA00022448"/>
    </source>
</evidence>
<dbReference type="GO" id="GO:0012505">
    <property type="term" value="C:endomembrane system"/>
    <property type="evidence" value="ECO:0007669"/>
    <property type="project" value="UniProtKB-SubCell"/>
</dbReference>
<gene>
    <name evidence="13" type="primary">atpF</name>
    <name evidence="16" type="ORF">A3I40_00455</name>
</gene>
<accession>A0A1F7V669</accession>
<keyword evidence="8 13" id="KW-0406">Ion transport</keyword>
<evidence type="ECO:0000256" key="4">
    <source>
        <dbReference type="ARBA" id="ARBA00022547"/>
    </source>
</evidence>
<evidence type="ECO:0000313" key="17">
    <source>
        <dbReference type="Proteomes" id="UP000178723"/>
    </source>
</evidence>
<evidence type="ECO:0000256" key="9">
    <source>
        <dbReference type="ARBA" id="ARBA00023136"/>
    </source>
</evidence>
<dbReference type="NCBIfam" id="TIGR01144">
    <property type="entry name" value="ATP_synt_b"/>
    <property type="match status" value="1"/>
</dbReference>
<evidence type="ECO:0000256" key="12">
    <source>
        <dbReference type="ARBA" id="ARBA00037847"/>
    </source>
</evidence>
<keyword evidence="4 13" id="KW-0138">CF(0)</keyword>
<dbReference type="Pfam" id="PF00430">
    <property type="entry name" value="ATP-synt_B"/>
    <property type="match status" value="1"/>
</dbReference>
<dbReference type="STRING" id="1802407.A3I40_00455"/>
<evidence type="ECO:0000313" key="16">
    <source>
        <dbReference type="EMBL" id="OGL85990.1"/>
    </source>
</evidence>
<dbReference type="Proteomes" id="UP000178723">
    <property type="component" value="Unassembled WGS sequence"/>
</dbReference>
<dbReference type="GO" id="GO:0045259">
    <property type="term" value="C:proton-transporting ATP synthase complex"/>
    <property type="evidence" value="ECO:0007669"/>
    <property type="project" value="UniProtKB-KW"/>
</dbReference>
<evidence type="ECO:0000256" key="7">
    <source>
        <dbReference type="ARBA" id="ARBA00022989"/>
    </source>
</evidence>
<evidence type="ECO:0000256" key="14">
    <source>
        <dbReference type="RuleBase" id="RU003848"/>
    </source>
</evidence>
<dbReference type="InterPro" id="IPR005864">
    <property type="entry name" value="ATP_synth_F0_bsu_bac"/>
</dbReference>
<evidence type="ECO:0000256" key="3">
    <source>
        <dbReference type="ARBA" id="ARBA00022475"/>
    </source>
</evidence>
<name>A0A1F7V669_9BACT</name>
<evidence type="ECO:0000256" key="15">
    <source>
        <dbReference type="SAM" id="Coils"/>
    </source>
</evidence>
<keyword evidence="5 13" id="KW-0812">Transmembrane</keyword>
<protein>
    <recommendedName>
        <fullName evidence="13">ATP synthase subunit b</fullName>
    </recommendedName>
    <alternativeName>
        <fullName evidence="13">ATP synthase F(0) sector subunit b</fullName>
    </alternativeName>
    <alternativeName>
        <fullName evidence="13">ATPase subunit I</fullName>
    </alternativeName>
    <alternativeName>
        <fullName evidence="13">F-type ATPase subunit b</fullName>
        <shortName evidence="13">F-ATPase subunit b</shortName>
    </alternativeName>
</protein>
<comment type="function">
    <text evidence="11 13">F(1)F(0) ATP synthase produces ATP from ADP in the presence of a proton or sodium gradient. F-type ATPases consist of two structural domains, F(1) containing the extramembraneous catalytic core and F(0) containing the membrane proton channel, linked together by a central stalk and a peripheral stalk. During catalysis, ATP synthesis in the catalytic domain of F(1) is coupled via a rotary mechanism of the central stalk subunits to proton translocation.</text>
</comment>
<dbReference type="AlphaFoldDB" id="A0A1F7V669"/>
<sequence>MDFIAAALATETVASSSSPVSAIAGSFGLNFKLFLAQLFNFGLLMLILWRLVYRPLVVFMQERSKRIAEGLDNAKRYDEKLKELETERQNVLARAEKEAQKILASADEETKRMNAEAKAEDDRAAAAVIARANREIEQAKLDMIGEVRRQAADLVVLAAEKVIHERLDEKADRQLIERALKEVRP</sequence>
<evidence type="ECO:0000256" key="10">
    <source>
        <dbReference type="ARBA" id="ARBA00023310"/>
    </source>
</evidence>
<comment type="subunit">
    <text evidence="13">F-type ATPases have 2 components, F(1) - the catalytic core - and F(0) - the membrane proton channel. F(1) has five subunits: alpha(3), beta(3), gamma(1), delta(1), epsilon(1). F(0) has three main subunits: a(1), b(2) and c(10-14). The alpha and beta chains form an alternating ring which encloses part of the gamma chain. F(1) is attached to F(0) by a central stalk formed by the gamma and epsilon chains, while a peripheral stalk is formed by the delta and b chains.</text>
</comment>
<dbReference type="GO" id="GO:0005886">
    <property type="term" value="C:plasma membrane"/>
    <property type="evidence" value="ECO:0007669"/>
    <property type="project" value="UniProtKB-SubCell"/>
</dbReference>
<comment type="caution">
    <text evidence="16">The sequence shown here is derived from an EMBL/GenBank/DDBJ whole genome shotgun (WGS) entry which is preliminary data.</text>
</comment>
<keyword evidence="10 13" id="KW-0066">ATP synthesis</keyword>
<dbReference type="PANTHER" id="PTHR33445:SF1">
    <property type="entry name" value="ATP SYNTHASE SUBUNIT B"/>
    <property type="match status" value="1"/>
</dbReference>
<comment type="subcellular location">
    <subcellularLocation>
        <location evidence="13">Cell membrane</location>
        <topology evidence="13">Single-pass membrane protein</topology>
    </subcellularLocation>
    <subcellularLocation>
        <location evidence="12">Endomembrane system</location>
        <topology evidence="12">Single-pass membrane protein</topology>
    </subcellularLocation>
</comment>
<organism evidence="16 17">
    <name type="scientific">Candidatus Uhrbacteria bacterium RIFCSPLOWO2_02_FULL_48_12</name>
    <dbReference type="NCBI Taxonomy" id="1802407"/>
    <lineage>
        <taxon>Bacteria</taxon>
        <taxon>Candidatus Uhriibacteriota</taxon>
    </lineage>
</organism>
<feature type="transmembrane region" description="Helical" evidence="13">
    <location>
        <begin position="32"/>
        <end position="53"/>
    </location>
</feature>
<dbReference type="PANTHER" id="PTHR33445">
    <property type="entry name" value="ATP SYNTHASE SUBUNIT B', CHLOROPLASTIC"/>
    <property type="match status" value="1"/>
</dbReference>
<evidence type="ECO:0000256" key="11">
    <source>
        <dbReference type="ARBA" id="ARBA00025198"/>
    </source>
</evidence>
<proteinExistence type="inferred from homology"/>
<feature type="coiled-coil region" evidence="15">
    <location>
        <begin position="67"/>
        <end position="112"/>
    </location>
</feature>
<keyword evidence="6 13" id="KW-0375">Hydrogen ion transport</keyword>
<evidence type="ECO:0000256" key="1">
    <source>
        <dbReference type="ARBA" id="ARBA00005513"/>
    </source>
</evidence>
<dbReference type="GO" id="GO:0046933">
    <property type="term" value="F:proton-transporting ATP synthase activity, rotational mechanism"/>
    <property type="evidence" value="ECO:0007669"/>
    <property type="project" value="UniProtKB-UniRule"/>
</dbReference>
<keyword evidence="2 13" id="KW-0813">Transport</keyword>
<dbReference type="GO" id="GO:0046961">
    <property type="term" value="F:proton-transporting ATPase activity, rotational mechanism"/>
    <property type="evidence" value="ECO:0007669"/>
    <property type="project" value="TreeGrafter"/>
</dbReference>
<comment type="function">
    <text evidence="13">Component of the F(0) channel, it forms part of the peripheral stalk, linking F(1) to F(0).</text>
</comment>
<evidence type="ECO:0000256" key="8">
    <source>
        <dbReference type="ARBA" id="ARBA00023065"/>
    </source>
</evidence>
<evidence type="ECO:0000256" key="6">
    <source>
        <dbReference type="ARBA" id="ARBA00022781"/>
    </source>
</evidence>
<keyword evidence="7 13" id="KW-1133">Transmembrane helix</keyword>
<dbReference type="InterPro" id="IPR002146">
    <property type="entry name" value="ATP_synth_b/b'su_bac/chlpt"/>
</dbReference>
<keyword evidence="15" id="KW-0175">Coiled coil</keyword>
<reference evidence="16 17" key="1">
    <citation type="journal article" date="2016" name="Nat. Commun.">
        <title>Thousands of microbial genomes shed light on interconnected biogeochemical processes in an aquifer system.</title>
        <authorList>
            <person name="Anantharaman K."/>
            <person name="Brown C.T."/>
            <person name="Hug L.A."/>
            <person name="Sharon I."/>
            <person name="Castelle C.J."/>
            <person name="Probst A.J."/>
            <person name="Thomas B.C."/>
            <person name="Singh A."/>
            <person name="Wilkins M.J."/>
            <person name="Karaoz U."/>
            <person name="Brodie E.L."/>
            <person name="Williams K.H."/>
            <person name="Hubbard S.S."/>
            <person name="Banfield J.F."/>
        </authorList>
    </citation>
    <scope>NUCLEOTIDE SEQUENCE [LARGE SCALE GENOMIC DNA]</scope>
</reference>
<keyword evidence="3 13" id="KW-1003">Cell membrane</keyword>
<dbReference type="CDD" id="cd06503">
    <property type="entry name" value="ATP-synt_Fo_b"/>
    <property type="match status" value="1"/>
</dbReference>